<evidence type="ECO:0000313" key="2">
    <source>
        <dbReference type="EMBL" id="KAL1273903.1"/>
    </source>
</evidence>
<dbReference type="Proteomes" id="UP001558613">
    <property type="component" value="Unassembled WGS sequence"/>
</dbReference>
<reference evidence="2 3" key="1">
    <citation type="submission" date="2023-09" db="EMBL/GenBank/DDBJ databases">
        <authorList>
            <person name="Wang M."/>
        </authorList>
    </citation>
    <scope>NUCLEOTIDE SEQUENCE [LARGE SCALE GENOMIC DNA]</scope>
    <source>
        <strain evidence="2">GT-2023</strain>
        <tissue evidence="2">Liver</tissue>
    </source>
</reference>
<proteinExistence type="predicted"/>
<protein>
    <submittedName>
        <fullName evidence="2">Uncharacterized protein</fullName>
    </submittedName>
</protein>
<organism evidence="2 3">
    <name type="scientific">Cirrhinus molitorella</name>
    <name type="common">mud carp</name>
    <dbReference type="NCBI Taxonomy" id="172907"/>
    <lineage>
        <taxon>Eukaryota</taxon>
        <taxon>Metazoa</taxon>
        <taxon>Chordata</taxon>
        <taxon>Craniata</taxon>
        <taxon>Vertebrata</taxon>
        <taxon>Euteleostomi</taxon>
        <taxon>Actinopterygii</taxon>
        <taxon>Neopterygii</taxon>
        <taxon>Teleostei</taxon>
        <taxon>Ostariophysi</taxon>
        <taxon>Cypriniformes</taxon>
        <taxon>Cyprinidae</taxon>
        <taxon>Labeoninae</taxon>
        <taxon>Labeonini</taxon>
        <taxon>Cirrhinus</taxon>
    </lineage>
</organism>
<keyword evidence="3" id="KW-1185">Reference proteome</keyword>
<name>A0ABR3NAC4_9TELE</name>
<sequence length="81" mass="8913">MMRKAGTGPSLCHAQDRKSSDTQDCGAQAISRKSQRIRDGNRKDLKSCKSYIRLVVRASRVSDCERFAANQPGLFSAGNSH</sequence>
<accession>A0ABR3NAC4</accession>
<gene>
    <name evidence="2" type="ORF">QQF64_026717</name>
</gene>
<dbReference type="EMBL" id="JAYMGO010000005">
    <property type="protein sequence ID" value="KAL1273903.1"/>
    <property type="molecule type" value="Genomic_DNA"/>
</dbReference>
<comment type="caution">
    <text evidence="2">The sequence shown here is derived from an EMBL/GenBank/DDBJ whole genome shotgun (WGS) entry which is preliminary data.</text>
</comment>
<feature type="region of interest" description="Disordered" evidence="1">
    <location>
        <begin position="1"/>
        <end position="42"/>
    </location>
</feature>
<evidence type="ECO:0000256" key="1">
    <source>
        <dbReference type="SAM" id="MobiDB-lite"/>
    </source>
</evidence>
<evidence type="ECO:0000313" key="3">
    <source>
        <dbReference type="Proteomes" id="UP001558613"/>
    </source>
</evidence>